<feature type="domain" description="HTH tetR-type" evidence="5">
    <location>
        <begin position="8"/>
        <end position="69"/>
    </location>
</feature>
<dbReference type="Proteomes" id="UP000228755">
    <property type="component" value="Unassembled WGS sequence"/>
</dbReference>
<gene>
    <name evidence="6" type="ORF">CUU80_09825</name>
</gene>
<dbReference type="SUPFAM" id="SSF46689">
    <property type="entry name" value="Homeodomain-like"/>
    <property type="match status" value="1"/>
</dbReference>
<dbReference type="InterPro" id="IPR009057">
    <property type="entry name" value="Homeodomain-like_sf"/>
</dbReference>
<comment type="caution">
    <text evidence="6">The sequence shown here is derived from an EMBL/GenBank/DDBJ whole genome shotgun (WGS) entry which is preliminary data.</text>
</comment>
<dbReference type="AlphaFoldDB" id="A0A2M9HNH6"/>
<reference evidence="6 7" key="1">
    <citation type="submission" date="2017-11" db="EMBL/GenBank/DDBJ databases">
        <title>Draft genome sequences of strains TRE 1, TRE D, TRE H and TRI 7, isolated from tamarins, belonging to four potential novel Bifidobacterium species.</title>
        <authorList>
            <person name="Mattarelli P."/>
            <person name="Modesto M."/>
            <person name="Bonetti A."/>
            <person name="Puglisi E."/>
            <person name="Morelli L."/>
        </authorList>
    </citation>
    <scope>NUCLEOTIDE SEQUENCE [LARGE SCALE GENOMIC DNA]</scope>
    <source>
        <strain evidence="7">TRED</strain>
    </source>
</reference>
<dbReference type="Gene3D" id="1.10.357.10">
    <property type="entry name" value="Tetracycline Repressor, domain 2"/>
    <property type="match status" value="1"/>
</dbReference>
<dbReference type="RefSeq" id="WP_100497156.1">
    <property type="nucleotide sequence ID" value="NZ_PGLQ01000010.1"/>
</dbReference>
<protein>
    <submittedName>
        <fullName evidence="6">TetR family transcriptional regulator</fullName>
    </submittedName>
</protein>
<proteinExistence type="predicted"/>
<keyword evidence="7" id="KW-1185">Reference proteome</keyword>
<evidence type="ECO:0000313" key="6">
    <source>
        <dbReference type="EMBL" id="PJM78355.1"/>
    </source>
</evidence>
<keyword evidence="3" id="KW-0804">Transcription</keyword>
<name>A0A2M9HNH6_9BIFI</name>
<keyword evidence="1" id="KW-0805">Transcription regulation</keyword>
<dbReference type="InterPro" id="IPR001647">
    <property type="entry name" value="HTH_TetR"/>
</dbReference>
<evidence type="ECO:0000256" key="1">
    <source>
        <dbReference type="ARBA" id="ARBA00023015"/>
    </source>
</evidence>
<evidence type="ECO:0000256" key="2">
    <source>
        <dbReference type="ARBA" id="ARBA00023125"/>
    </source>
</evidence>
<feature type="DNA-binding region" description="H-T-H motif" evidence="4">
    <location>
        <begin position="32"/>
        <end position="51"/>
    </location>
</feature>
<dbReference type="EMBL" id="PGLQ01000010">
    <property type="protein sequence ID" value="PJM78355.1"/>
    <property type="molecule type" value="Genomic_DNA"/>
</dbReference>
<sequence length="223" mass="25759">MARNAHPEVTERRILEAARELFTEKGYEKTSIQNIVDRLGNLSKGAIYHHFTSKEAILDKLNDTDWDYSQAARDRIMARTDLNGLEKMRELFKVTIDNKDHRKLNEVTIPLLDDPTTLASSLNFWAAELPKHWLPIIEEGMRDGSIPTEYPQEAAELISLLANYWLLTRFCPPTRAELRHRIQCLATMLNAINVPVFDDELIRQTCDFYAQLNAQNPEQTPHD</sequence>
<accession>A0A2M9HNH6</accession>
<dbReference type="PANTHER" id="PTHR30055">
    <property type="entry name" value="HTH-TYPE TRANSCRIPTIONAL REGULATOR RUTR"/>
    <property type="match status" value="1"/>
</dbReference>
<evidence type="ECO:0000259" key="5">
    <source>
        <dbReference type="PROSITE" id="PS50977"/>
    </source>
</evidence>
<dbReference type="GO" id="GO:0003700">
    <property type="term" value="F:DNA-binding transcription factor activity"/>
    <property type="evidence" value="ECO:0007669"/>
    <property type="project" value="TreeGrafter"/>
</dbReference>
<organism evidence="6 7">
    <name type="scientific">Bifidobacterium scaligerum</name>
    <dbReference type="NCBI Taxonomy" id="2052656"/>
    <lineage>
        <taxon>Bacteria</taxon>
        <taxon>Bacillati</taxon>
        <taxon>Actinomycetota</taxon>
        <taxon>Actinomycetes</taxon>
        <taxon>Bifidobacteriales</taxon>
        <taxon>Bifidobacteriaceae</taxon>
        <taxon>Bifidobacterium</taxon>
    </lineage>
</organism>
<dbReference type="InterPro" id="IPR050109">
    <property type="entry name" value="HTH-type_TetR-like_transc_reg"/>
</dbReference>
<dbReference type="Pfam" id="PF00440">
    <property type="entry name" value="TetR_N"/>
    <property type="match status" value="1"/>
</dbReference>
<keyword evidence="2 4" id="KW-0238">DNA-binding</keyword>
<evidence type="ECO:0000256" key="4">
    <source>
        <dbReference type="PROSITE-ProRule" id="PRU00335"/>
    </source>
</evidence>
<evidence type="ECO:0000256" key="3">
    <source>
        <dbReference type="ARBA" id="ARBA00023163"/>
    </source>
</evidence>
<dbReference type="OrthoDB" id="7505659at2"/>
<dbReference type="PANTHER" id="PTHR30055:SF234">
    <property type="entry name" value="HTH-TYPE TRANSCRIPTIONAL REGULATOR BETI"/>
    <property type="match status" value="1"/>
</dbReference>
<evidence type="ECO:0000313" key="7">
    <source>
        <dbReference type="Proteomes" id="UP000228755"/>
    </source>
</evidence>
<dbReference type="GO" id="GO:0000976">
    <property type="term" value="F:transcription cis-regulatory region binding"/>
    <property type="evidence" value="ECO:0007669"/>
    <property type="project" value="TreeGrafter"/>
</dbReference>
<dbReference type="PROSITE" id="PS50977">
    <property type="entry name" value="HTH_TETR_2"/>
    <property type="match status" value="1"/>
</dbReference>